<evidence type="ECO:0000313" key="2">
    <source>
        <dbReference type="Proteomes" id="UP000183410"/>
    </source>
</evidence>
<accession>A0A1I1YXZ3</accession>
<gene>
    <name evidence="1" type="ORF">SAMN04487969_101877</name>
</gene>
<dbReference type="Proteomes" id="UP000183410">
    <property type="component" value="Unassembled WGS sequence"/>
</dbReference>
<sequence length="488" mass="58199">MRKLKCVFPEYKEIQRQFTWNPDWISDYESPWGIFEKFKYANCVTAKDILFQFGNEEVLSRRSISYSQQNCNLIDMPRLNNESITNILKLDVKARNQEFMNLMAFVPRHRPYQDFFRKQLTFCLTCMKKGFHSILNQFSLIHVCPIHGDPLSDRCPICDKSYPYRLGDDALTAPFQCSCGHQYLSGTCNYSELWESKPVIQSTEVADWISMHYKQKINFNDLILSSEISFRNLQGGMDFILQAVDPSYKSIQPEKHYVVKSPSRIMVYGNYNKEFESIRESGSDERYLRFIEKINELIYQSNRSTFYAIAKHLRATILRDHIACVRKLELFDTKCPYAFAYVNWKKFIEGHTHTRQVDNKYRPSRERSKYEMEFISKQDDSALWDIITKWEYGKPYWKYKHLTATIWIINRVLAHFALNHFYSWLEIAKNTESLGLEFDNVPFRYENVPFFLIKLPRDNEKELEFHWWLKDHDQNKPHLVCPFKTGFG</sequence>
<dbReference type="EMBL" id="FONN01000001">
    <property type="protein sequence ID" value="SFE24436.1"/>
    <property type="molecule type" value="Genomic_DNA"/>
</dbReference>
<evidence type="ECO:0008006" key="3">
    <source>
        <dbReference type="Google" id="ProtNLM"/>
    </source>
</evidence>
<dbReference type="OrthoDB" id="2543325at2"/>
<proteinExistence type="predicted"/>
<evidence type="ECO:0000313" key="1">
    <source>
        <dbReference type="EMBL" id="SFE24436.1"/>
    </source>
</evidence>
<name>A0A1I1YXZ3_9BACL</name>
<reference evidence="2" key="1">
    <citation type="submission" date="2016-10" db="EMBL/GenBank/DDBJ databases">
        <authorList>
            <person name="Varghese N."/>
            <person name="Submissions S."/>
        </authorList>
    </citation>
    <scope>NUCLEOTIDE SEQUENCE [LARGE SCALE GENOMIC DNA]</scope>
    <source>
        <strain evidence="2">CGMCC 1.10223</strain>
    </source>
</reference>
<keyword evidence="2" id="KW-1185">Reference proteome</keyword>
<organism evidence="1 2">
    <name type="scientific">Paenibacillus algorifonticola</name>
    <dbReference type="NCBI Taxonomy" id="684063"/>
    <lineage>
        <taxon>Bacteria</taxon>
        <taxon>Bacillati</taxon>
        <taxon>Bacillota</taxon>
        <taxon>Bacilli</taxon>
        <taxon>Bacillales</taxon>
        <taxon>Paenibacillaceae</taxon>
        <taxon>Paenibacillus</taxon>
    </lineage>
</organism>
<dbReference type="AlphaFoldDB" id="A0A1I1YXZ3"/>
<protein>
    <recommendedName>
        <fullName evidence="3">TniQ protein</fullName>
    </recommendedName>
</protein>
<dbReference type="RefSeq" id="WP_046230968.1">
    <property type="nucleotide sequence ID" value="NZ_FONN01000001.1"/>
</dbReference>